<evidence type="ECO:0000256" key="5">
    <source>
        <dbReference type="ARBA" id="ARBA00022725"/>
    </source>
</evidence>
<dbReference type="InterPro" id="IPR000276">
    <property type="entry name" value="GPCR_Rhodpsn"/>
</dbReference>
<keyword evidence="4 10" id="KW-0812">Transmembrane</keyword>
<dbReference type="SUPFAM" id="SSF81321">
    <property type="entry name" value="Family A G protein-coupled receptor-like"/>
    <property type="match status" value="1"/>
</dbReference>
<evidence type="ECO:0000256" key="3">
    <source>
        <dbReference type="ARBA" id="ARBA00022606"/>
    </source>
</evidence>
<dbReference type="InterPro" id="IPR047132">
    <property type="entry name" value="Olfact_rcpt_6C-like"/>
</dbReference>
<dbReference type="AlphaFoldDB" id="A0A7J7F9Z6"/>
<name>A0A7J7F9Z6_DICBM</name>
<comment type="subcellular location">
    <subcellularLocation>
        <location evidence="1">Cell membrane</location>
        <topology evidence="1">Multi-pass membrane protein</topology>
    </subcellularLocation>
</comment>
<sequence>MPEKERISMSTGEKTITHNVCTSPLFFLIFLMQQSFFLLAIVSYGRYAAICKPLHYVTIMSSRAILKFPPAQQRKMSLSNCSSHVIVVFIAYESCIFNYIKPSSKGVDLNKCVSVLTASIAPVLYPFI</sequence>
<keyword evidence="12" id="KW-1185">Reference proteome</keyword>
<evidence type="ECO:0000256" key="9">
    <source>
        <dbReference type="ARBA" id="ARBA00023170"/>
    </source>
</evidence>
<dbReference type="GO" id="GO:0004930">
    <property type="term" value="F:G protein-coupled receptor activity"/>
    <property type="evidence" value="ECO:0007669"/>
    <property type="project" value="UniProtKB-KW"/>
</dbReference>
<dbReference type="GO" id="GO:0004984">
    <property type="term" value="F:olfactory receptor activity"/>
    <property type="evidence" value="ECO:0007669"/>
    <property type="project" value="TreeGrafter"/>
</dbReference>
<evidence type="ECO:0000256" key="8">
    <source>
        <dbReference type="ARBA" id="ARBA00023136"/>
    </source>
</evidence>
<keyword evidence="6 10" id="KW-1133">Transmembrane helix</keyword>
<dbReference type="Gene3D" id="1.20.1070.10">
    <property type="entry name" value="Rhodopsin 7-helix transmembrane proteins"/>
    <property type="match status" value="1"/>
</dbReference>
<protein>
    <recommendedName>
        <fullName evidence="13">G-protein coupled receptors family 1 profile domain-containing protein</fullName>
    </recommendedName>
</protein>
<keyword evidence="9" id="KW-0675">Receptor</keyword>
<keyword evidence="3" id="KW-0716">Sensory transduction</keyword>
<keyword evidence="2" id="KW-1003">Cell membrane</keyword>
<evidence type="ECO:0000313" key="11">
    <source>
        <dbReference type="EMBL" id="KAF5924821.1"/>
    </source>
</evidence>
<keyword evidence="7" id="KW-0297">G-protein coupled receptor</keyword>
<evidence type="ECO:0000256" key="2">
    <source>
        <dbReference type="ARBA" id="ARBA00022475"/>
    </source>
</evidence>
<evidence type="ECO:0000256" key="4">
    <source>
        <dbReference type="ARBA" id="ARBA00022692"/>
    </source>
</evidence>
<evidence type="ECO:0000256" key="10">
    <source>
        <dbReference type="SAM" id="Phobius"/>
    </source>
</evidence>
<proteinExistence type="predicted"/>
<gene>
    <name evidence="11" type="ORF">HPG69_018934</name>
</gene>
<dbReference type="GO" id="GO:0005886">
    <property type="term" value="C:plasma membrane"/>
    <property type="evidence" value="ECO:0007669"/>
    <property type="project" value="UniProtKB-SubCell"/>
</dbReference>
<dbReference type="Proteomes" id="UP000551758">
    <property type="component" value="Unassembled WGS sequence"/>
</dbReference>
<keyword evidence="5" id="KW-0552">Olfaction</keyword>
<dbReference type="PANTHER" id="PTHR26454:SF77">
    <property type="entry name" value="OLFACTORY RECEPTOR"/>
    <property type="match status" value="1"/>
</dbReference>
<evidence type="ECO:0000313" key="12">
    <source>
        <dbReference type="Proteomes" id="UP000551758"/>
    </source>
</evidence>
<accession>A0A7J7F9Z6</accession>
<feature type="transmembrane region" description="Helical" evidence="10">
    <location>
        <begin position="20"/>
        <end position="41"/>
    </location>
</feature>
<dbReference type="Pfam" id="PF00001">
    <property type="entry name" value="7tm_1"/>
    <property type="match status" value="1"/>
</dbReference>
<keyword evidence="8 10" id="KW-0472">Membrane</keyword>
<dbReference type="PANTHER" id="PTHR26454">
    <property type="entry name" value="OLFACTORY RECEPTOR"/>
    <property type="match status" value="1"/>
</dbReference>
<organism evidence="11 12">
    <name type="scientific">Diceros bicornis minor</name>
    <name type="common">South-central black rhinoceros</name>
    <dbReference type="NCBI Taxonomy" id="77932"/>
    <lineage>
        <taxon>Eukaryota</taxon>
        <taxon>Metazoa</taxon>
        <taxon>Chordata</taxon>
        <taxon>Craniata</taxon>
        <taxon>Vertebrata</taxon>
        <taxon>Euteleostomi</taxon>
        <taxon>Mammalia</taxon>
        <taxon>Eutheria</taxon>
        <taxon>Laurasiatheria</taxon>
        <taxon>Perissodactyla</taxon>
        <taxon>Rhinocerotidae</taxon>
        <taxon>Diceros</taxon>
    </lineage>
</organism>
<reference evidence="11 12" key="1">
    <citation type="journal article" date="2020" name="Mol. Biol. Evol.">
        <title>Interspecific Gene Flow and the Evolution of Specialization in Black and White Rhinoceros.</title>
        <authorList>
            <person name="Moodley Y."/>
            <person name="Westbury M.V."/>
            <person name="Russo I.M."/>
            <person name="Gopalakrishnan S."/>
            <person name="Rakotoarivelo A."/>
            <person name="Olsen R.A."/>
            <person name="Prost S."/>
            <person name="Tunstall T."/>
            <person name="Ryder O.A."/>
            <person name="Dalen L."/>
            <person name="Bruford M.W."/>
        </authorList>
    </citation>
    <scope>NUCLEOTIDE SEQUENCE [LARGE SCALE GENOMIC DNA]</scope>
    <source>
        <strain evidence="11">SBR-YM</strain>
        <tissue evidence="11">Skin</tissue>
    </source>
</reference>
<evidence type="ECO:0008006" key="13">
    <source>
        <dbReference type="Google" id="ProtNLM"/>
    </source>
</evidence>
<evidence type="ECO:0000256" key="7">
    <source>
        <dbReference type="ARBA" id="ARBA00023040"/>
    </source>
</evidence>
<evidence type="ECO:0000256" key="6">
    <source>
        <dbReference type="ARBA" id="ARBA00022989"/>
    </source>
</evidence>
<evidence type="ECO:0000256" key="1">
    <source>
        <dbReference type="ARBA" id="ARBA00004651"/>
    </source>
</evidence>
<dbReference type="EMBL" id="JACDTQ010000828">
    <property type="protein sequence ID" value="KAF5924821.1"/>
    <property type="molecule type" value="Genomic_DNA"/>
</dbReference>
<keyword evidence="7" id="KW-0807">Transducer</keyword>
<comment type="caution">
    <text evidence="11">The sequence shown here is derived from an EMBL/GenBank/DDBJ whole genome shotgun (WGS) entry which is preliminary data.</text>
</comment>